<keyword evidence="7" id="KW-1133">Transmembrane helix</keyword>
<keyword evidence="9" id="KW-1015">Disulfide bond</keyword>
<evidence type="ECO:0000313" key="16">
    <source>
        <dbReference type="Proteomes" id="UP000600918"/>
    </source>
</evidence>
<keyword evidence="8" id="KW-0472">Membrane</keyword>
<dbReference type="PANTHER" id="PTHR24543">
    <property type="entry name" value="MULTICOPPER OXIDASE-RELATED"/>
    <property type="match status" value="1"/>
</dbReference>
<dbReference type="Proteomes" id="UP000600918">
    <property type="component" value="Unassembled WGS sequence"/>
</dbReference>
<keyword evidence="16" id="KW-1185">Reference proteome</keyword>
<dbReference type="GO" id="GO:0005886">
    <property type="term" value="C:plasma membrane"/>
    <property type="evidence" value="ECO:0007669"/>
    <property type="project" value="UniProtKB-SubCell"/>
</dbReference>
<dbReference type="EMBL" id="JACSDY010000011">
    <property type="protein sequence ID" value="KAF7415522.1"/>
    <property type="molecule type" value="Genomic_DNA"/>
</dbReference>
<comment type="caution">
    <text evidence="15">The sequence shown here is derived from an EMBL/GenBank/DDBJ whole genome shotgun (WGS) entry which is preliminary data.</text>
</comment>
<evidence type="ECO:0000256" key="2">
    <source>
        <dbReference type="ARBA" id="ARBA00022475"/>
    </source>
</evidence>
<keyword evidence="2" id="KW-1003">Cell membrane</keyword>
<dbReference type="InterPro" id="IPR008979">
    <property type="entry name" value="Galactose-bd-like_sf"/>
</dbReference>
<dbReference type="SUPFAM" id="SSF49785">
    <property type="entry name" value="Galactose-binding domain-like"/>
    <property type="match status" value="1"/>
</dbReference>
<keyword evidence="5" id="KW-0547">Nucleotide-binding</keyword>
<evidence type="ECO:0000259" key="14">
    <source>
        <dbReference type="PROSITE" id="PS50022"/>
    </source>
</evidence>
<feature type="compositionally biased region" description="Polar residues" evidence="13">
    <location>
        <begin position="9"/>
        <end position="19"/>
    </location>
</feature>
<keyword evidence="4" id="KW-0732">Signal</keyword>
<evidence type="ECO:0000256" key="12">
    <source>
        <dbReference type="ARBA" id="ARBA00061639"/>
    </source>
</evidence>
<dbReference type="FunFam" id="2.60.120.260:FF:000007">
    <property type="entry name" value="Discoidin domain receptor tyrosine kinase 1"/>
    <property type="match status" value="1"/>
</dbReference>
<comment type="similarity">
    <text evidence="12">Belongs to the protein kinase superfamily. Tyr protein kinase family. Insulin receptor subfamily.</text>
</comment>
<dbReference type="SMART" id="SM00231">
    <property type="entry name" value="FA58C"/>
    <property type="match status" value="1"/>
</dbReference>
<proteinExistence type="inferred from homology"/>
<organism evidence="15 16">
    <name type="scientific">Vespula pensylvanica</name>
    <name type="common">Western yellow jacket</name>
    <name type="synonym">Wasp</name>
    <dbReference type="NCBI Taxonomy" id="30213"/>
    <lineage>
        <taxon>Eukaryota</taxon>
        <taxon>Metazoa</taxon>
        <taxon>Ecdysozoa</taxon>
        <taxon>Arthropoda</taxon>
        <taxon>Hexapoda</taxon>
        <taxon>Insecta</taxon>
        <taxon>Pterygota</taxon>
        <taxon>Neoptera</taxon>
        <taxon>Endopterygota</taxon>
        <taxon>Hymenoptera</taxon>
        <taxon>Apocrita</taxon>
        <taxon>Aculeata</taxon>
        <taxon>Vespoidea</taxon>
        <taxon>Vespidae</taxon>
        <taxon>Vespinae</taxon>
        <taxon>Vespula</taxon>
    </lineage>
</organism>
<evidence type="ECO:0000256" key="5">
    <source>
        <dbReference type="ARBA" id="ARBA00022741"/>
    </source>
</evidence>
<dbReference type="GO" id="GO:0005524">
    <property type="term" value="F:ATP binding"/>
    <property type="evidence" value="ECO:0007669"/>
    <property type="project" value="UniProtKB-KW"/>
</dbReference>
<dbReference type="PROSITE" id="PS01285">
    <property type="entry name" value="FA58C_1"/>
    <property type="match status" value="1"/>
</dbReference>
<keyword evidence="10" id="KW-0675">Receptor</keyword>
<evidence type="ECO:0000256" key="6">
    <source>
        <dbReference type="ARBA" id="ARBA00022840"/>
    </source>
</evidence>
<accession>A0A834NQC5</accession>
<feature type="region of interest" description="Disordered" evidence="13">
    <location>
        <begin position="1"/>
        <end position="35"/>
    </location>
</feature>
<dbReference type="PANTHER" id="PTHR24543:SF291">
    <property type="entry name" value="SMOKE ALARM, ISOFORM D"/>
    <property type="match status" value="1"/>
</dbReference>
<dbReference type="AlphaFoldDB" id="A0A834NQC5"/>
<dbReference type="InterPro" id="IPR000421">
    <property type="entry name" value="FA58C"/>
</dbReference>
<evidence type="ECO:0000256" key="13">
    <source>
        <dbReference type="SAM" id="MobiDB-lite"/>
    </source>
</evidence>
<evidence type="ECO:0000256" key="10">
    <source>
        <dbReference type="ARBA" id="ARBA00023170"/>
    </source>
</evidence>
<keyword evidence="11" id="KW-0325">Glycoprotein</keyword>
<dbReference type="PROSITE" id="PS50022">
    <property type="entry name" value="FA58C_3"/>
    <property type="match status" value="1"/>
</dbReference>
<dbReference type="Pfam" id="PF00754">
    <property type="entry name" value="F5_F8_type_C"/>
    <property type="match status" value="1"/>
</dbReference>
<dbReference type="CDD" id="cd00057">
    <property type="entry name" value="FA58C"/>
    <property type="match status" value="1"/>
</dbReference>
<evidence type="ECO:0000256" key="8">
    <source>
        <dbReference type="ARBA" id="ARBA00023136"/>
    </source>
</evidence>
<comment type="subcellular location">
    <subcellularLocation>
        <location evidence="1">Cell membrane</location>
        <topology evidence="1">Single-pass type I membrane protein</topology>
    </subcellularLocation>
</comment>
<name>A0A834NQC5_VESPE</name>
<evidence type="ECO:0000256" key="11">
    <source>
        <dbReference type="ARBA" id="ARBA00023180"/>
    </source>
</evidence>
<evidence type="ECO:0000313" key="15">
    <source>
        <dbReference type="EMBL" id="KAF7415522.1"/>
    </source>
</evidence>
<gene>
    <name evidence="15" type="ORF">H0235_012114</name>
</gene>
<feature type="domain" description="F5/8 type C" evidence="14">
    <location>
        <begin position="1"/>
        <end position="150"/>
    </location>
</feature>
<protein>
    <recommendedName>
        <fullName evidence="14">F5/8 type C domain-containing protein</fullName>
    </recommendedName>
</protein>
<dbReference type="PROSITE" id="PS01286">
    <property type="entry name" value="FA58C_2"/>
    <property type="match status" value="1"/>
</dbReference>
<keyword evidence="3" id="KW-0812">Transmembrane</keyword>
<keyword evidence="6" id="KW-0067">ATP-binding</keyword>
<sequence>MESGDIPDSSITASSSYVTNVGPRNGRLRKETAGGAWCPRSQIERGIREWLQVDLPGAHVITGVQTQGRYDHGRGQEYVEEYTLEYRRPTFSEWRRYKRSNNQEVFPGNSDTSTVVSHNLVPPIFANQIRILPHSVHRRTVCLRIELRGCQDTNGNEYDATDGDTGANADVVEVVVVVYSSGDSDDGGGCAGAAAARVPIRKLRLQCWIPLASIYGGRARHLVKTTLMPYPNVEHQRLLPTSRIWNLAQRPAAVAATATTNNRVVVAVPDQYQYQHQHHH</sequence>
<evidence type="ECO:0000256" key="4">
    <source>
        <dbReference type="ARBA" id="ARBA00022729"/>
    </source>
</evidence>
<reference evidence="15" key="1">
    <citation type="journal article" date="2020" name="G3 (Bethesda)">
        <title>High-Quality Assemblies for Three Invasive Social Wasps from the &lt;i&gt;Vespula&lt;/i&gt; Genus.</title>
        <authorList>
            <person name="Harrop T.W.R."/>
            <person name="Guhlin J."/>
            <person name="McLaughlin G.M."/>
            <person name="Permina E."/>
            <person name="Stockwell P."/>
            <person name="Gilligan J."/>
            <person name="Le Lec M.F."/>
            <person name="Gruber M.A.M."/>
            <person name="Quinn O."/>
            <person name="Lovegrove M."/>
            <person name="Duncan E.J."/>
            <person name="Remnant E.J."/>
            <person name="Van Eeckhoven J."/>
            <person name="Graham B."/>
            <person name="Knapp R.A."/>
            <person name="Langford K.W."/>
            <person name="Kronenberg Z."/>
            <person name="Press M.O."/>
            <person name="Eacker S.M."/>
            <person name="Wilson-Rankin E.E."/>
            <person name="Purcell J."/>
            <person name="Lester P.J."/>
            <person name="Dearden P.K."/>
        </authorList>
    </citation>
    <scope>NUCLEOTIDE SEQUENCE</scope>
    <source>
        <strain evidence="15">Volc-1</strain>
    </source>
</reference>
<evidence type="ECO:0000256" key="1">
    <source>
        <dbReference type="ARBA" id="ARBA00004251"/>
    </source>
</evidence>
<dbReference type="Gene3D" id="2.60.120.260">
    <property type="entry name" value="Galactose-binding domain-like"/>
    <property type="match status" value="1"/>
</dbReference>
<dbReference type="GO" id="GO:0048680">
    <property type="term" value="P:positive regulation of axon regeneration"/>
    <property type="evidence" value="ECO:0007669"/>
    <property type="project" value="UniProtKB-ARBA"/>
</dbReference>
<evidence type="ECO:0000256" key="9">
    <source>
        <dbReference type="ARBA" id="ARBA00023157"/>
    </source>
</evidence>
<evidence type="ECO:0000256" key="3">
    <source>
        <dbReference type="ARBA" id="ARBA00022692"/>
    </source>
</evidence>
<evidence type="ECO:0000256" key="7">
    <source>
        <dbReference type="ARBA" id="ARBA00022989"/>
    </source>
</evidence>